<evidence type="ECO:0000256" key="1">
    <source>
        <dbReference type="SAM" id="Phobius"/>
    </source>
</evidence>
<reference evidence="2" key="1">
    <citation type="journal article" date="2020" name="Stud. Mycol.">
        <title>101 Dothideomycetes genomes: a test case for predicting lifestyles and emergence of pathogens.</title>
        <authorList>
            <person name="Haridas S."/>
            <person name="Albert R."/>
            <person name="Binder M."/>
            <person name="Bloem J."/>
            <person name="Labutti K."/>
            <person name="Salamov A."/>
            <person name="Andreopoulos B."/>
            <person name="Baker S."/>
            <person name="Barry K."/>
            <person name="Bills G."/>
            <person name="Bluhm B."/>
            <person name="Cannon C."/>
            <person name="Castanera R."/>
            <person name="Culley D."/>
            <person name="Daum C."/>
            <person name="Ezra D."/>
            <person name="Gonzalez J."/>
            <person name="Henrissat B."/>
            <person name="Kuo A."/>
            <person name="Liang C."/>
            <person name="Lipzen A."/>
            <person name="Lutzoni F."/>
            <person name="Magnuson J."/>
            <person name="Mondo S."/>
            <person name="Nolan M."/>
            <person name="Ohm R."/>
            <person name="Pangilinan J."/>
            <person name="Park H.-J."/>
            <person name="Ramirez L."/>
            <person name="Alfaro M."/>
            <person name="Sun H."/>
            <person name="Tritt A."/>
            <person name="Yoshinaga Y."/>
            <person name="Zwiers L.-H."/>
            <person name="Turgeon B."/>
            <person name="Goodwin S."/>
            <person name="Spatafora J."/>
            <person name="Crous P."/>
            <person name="Grigoriev I."/>
        </authorList>
    </citation>
    <scope>NUCLEOTIDE SEQUENCE</scope>
    <source>
        <strain evidence="2">CBS 101060</strain>
    </source>
</reference>
<keyword evidence="1" id="KW-0812">Transmembrane</keyword>
<keyword evidence="3" id="KW-1185">Reference proteome</keyword>
<keyword evidence="1" id="KW-0472">Membrane</keyword>
<keyword evidence="1" id="KW-1133">Transmembrane helix</keyword>
<accession>A0A9P4VQD4</accession>
<organism evidence="2 3">
    <name type="scientific">Patellaria atrata CBS 101060</name>
    <dbReference type="NCBI Taxonomy" id="1346257"/>
    <lineage>
        <taxon>Eukaryota</taxon>
        <taxon>Fungi</taxon>
        <taxon>Dikarya</taxon>
        <taxon>Ascomycota</taxon>
        <taxon>Pezizomycotina</taxon>
        <taxon>Dothideomycetes</taxon>
        <taxon>Dothideomycetes incertae sedis</taxon>
        <taxon>Patellariales</taxon>
        <taxon>Patellariaceae</taxon>
        <taxon>Patellaria</taxon>
    </lineage>
</organism>
<sequence length="123" mass="13414">MWATTQAHVLHTKRPTRTTTLFTVSTRPPLQNFPQRLLSYIIVLARIVICGSILLVFLSLSHLVHPSSALIHESGIGSWLLGSTAGHAAGWVAVRANSKWIVLGGVLGLWAVFRRGYTGMNSV</sequence>
<gene>
    <name evidence="2" type="ORF">M501DRAFT_348826</name>
</gene>
<feature type="transmembrane region" description="Helical" evidence="1">
    <location>
        <begin position="100"/>
        <end position="117"/>
    </location>
</feature>
<dbReference type="Proteomes" id="UP000799429">
    <property type="component" value="Unassembled WGS sequence"/>
</dbReference>
<dbReference type="AlphaFoldDB" id="A0A9P4VQD4"/>
<proteinExistence type="predicted"/>
<dbReference type="EMBL" id="MU006090">
    <property type="protein sequence ID" value="KAF2841811.1"/>
    <property type="molecule type" value="Genomic_DNA"/>
</dbReference>
<name>A0A9P4VQD4_9PEZI</name>
<feature type="transmembrane region" description="Helical" evidence="1">
    <location>
        <begin position="37"/>
        <end position="64"/>
    </location>
</feature>
<protein>
    <submittedName>
        <fullName evidence="2">Uncharacterized protein</fullName>
    </submittedName>
</protein>
<evidence type="ECO:0000313" key="2">
    <source>
        <dbReference type="EMBL" id="KAF2841811.1"/>
    </source>
</evidence>
<comment type="caution">
    <text evidence="2">The sequence shown here is derived from an EMBL/GenBank/DDBJ whole genome shotgun (WGS) entry which is preliminary data.</text>
</comment>
<evidence type="ECO:0000313" key="3">
    <source>
        <dbReference type="Proteomes" id="UP000799429"/>
    </source>
</evidence>